<dbReference type="RefSeq" id="WP_010104385.1">
    <property type="nucleotide sequence ID" value="NZ_QZCV01000002.1"/>
</dbReference>
<organism evidence="2 3">
    <name type="scientific">Verminephrobacter aporrectodeae subsp. tuberculatae</name>
    <dbReference type="NCBI Taxonomy" id="1110392"/>
    <lineage>
        <taxon>Bacteria</taxon>
        <taxon>Pseudomonadati</taxon>
        <taxon>Pseudomonadota</taxon>
        <taxon>Betaproteobacteria</taxon>
        <taxon>Burkholderiales</taxon>
        <taxon>Comamonadaceae</taxon>
        <taxon>Verminephrobacter</taxon>
    </lineage>
</organism>
<dbReference type="InterPro" id="IPR036165">
    <property type="entry name" value="YefM-like_sf"/>
</dbReference>
<dbReference type="GeneID" id="77320027"/>
<protein>
    <submittedName>
        <fullName evidence="2">Type II toxin-antitoxin system Phd/YefM family antitoxin</fullName>
    </submittedName>
</protein>
<dbReference type="EMBL" id="QZCW01000002">
    <property type="protein sequence ID" value="MCW5321794.1"/>
    <property type="molecule type" value="Genomic_DNA"/>
</dbReference>
<gene>
    <name evidence="2" type="ORF">D5039_11705</name>
</gene>
<sequence>MTITTVSSRDFARDLATAKKATSAGPVFITDRGRPALALLRIEDYYRLAGEKPRTLLDAMDAIACPPGIDFPAERVRDWPRETELG</sequence>
<dbReference type="Proteomes" id="UP001208935">
    <property type="component" value="Unassembled WGS sequence"/>
</dbReference>
<comment type="similarity">
    <text evidence="1">Belongs to the phD/YefM antitoxin family.</text>
</comment>
<dbReference type="SUPFAM" id="SSF143120">
    <property type="entry name" value="YefM-like"/>
    <property type="match status" value="1"/>
</dbReference>
<name>A0ABT3KTY0_9BURK</name>
<evidence type="ECO:0000313" key="2">
    <source>
        <dbReference type="EMBL" id="MCW5321794.1"/>
    </source>
</evidence>
<accession>A0ABT3KTY0</accession>
<comment type="caution">
    <text evidence="2">The sequence shown here is derived from an EMBL/GenBank/DDBJ whole genome shotgun (WGS) entry which is preliminary data.</text>
</comment>
<proteinExistence type="inferred from homology"/>
<dbReference type="Gene3D" id="3.40.1620.10">
    <property type="entry name" value="YefM-like domain"/>
    <property type="match status" value="1"/>
</dbReference>
<evidence type="ECO:0000256" key="1">
    <source>
        <dbReference type="ARBA" id="ARBA00009981"/>
    </source>
</evidence>
<evidence type="ECO:0000313" key="3">
    <source>
        <dbReference type="Proteomes" id="UP001208935"/>
    </source>
</evidence>
<reference evidence="3" key="1">
    <citation type="submission" date="2023-07" db="EMBL/GenBank/DDBJ databases">
        <title>Verminephrobacter genomes.</title>
        <authorList>
            <person name="Lund M.B."/>
        </authorList>
    </citation>
    <scope>NUCLEOTIDE SEQUENCE [LARGE SCALE GENOMIC DNA]</scope>
    <source>
        <strain evidence="3">AtM5-05</strain>
    </source>
</reference>
<keyword evidence="3" id="KW-1185">Reference proteome</keyword>